<dbReference type="OrthoDB" id="9801997at2"/>
<gene>
    <name evidence="2" type="ORF">FEM41_24220</name>
</gene>
<dbReference type="Pfam" id="PF02627">
    <property type="entry name" value="CMD"/>
    <property type="match status" value="1"/>
</dbReference>
<name>A0A4P8YNS0_9ENTR</name>
<accession>A0A4P8YNS0</accession>
<feature type="domain" description="Carboxymuconolactone decarboxylase-like" evidence="1">
    <location>
        <begin position="18"/>
        <end position="95"/>
    </location>
</feature>
<protein>
    <submittedName>
        <fullName evidence="2">Carboxymuconolactone decarboxylase family protein</fullName>
    </submittedName>
</protein>
<dbReference type="PANTHER" id="PTHR34846">
    <property type="entry name" value="4-CARBOXYMUCONOLACTONE DECARBOXYLASE FAMILY PROTEIN (AFU_ORTHOLOGUE AFUA_6G11590)"/>
    <property type="match status" value="1"/>
</dbReference>
<dbReference type="InterPro" id="IPR003779">
    <property type="entry name" value="CMD-like"/>
</dbReference>
<dbReference type="Proteomes" id="UP000302163">
    <property type="component" value="Chromosome"/>
</dbReference>
<dbReference type="GO" id="GO:0051920">
    <property type="term" value="F:peroxiredoxin activity"/>
    <property type="evidence" value="ECO:0007669"/>
    <property type="project" value="InterPro"/>
</dbReference>
<dbReference type="InterPro" id="IPR004675">
    <property type="entry name" value="AhpD_core"/>
</dbReference>
<evidence type="ECO:0000313" key="2">
    <source>
        <dbReference type="EMBL" id="QCT22519.1"/>
    </source>
</evidence>
<dbReference type="AlphaFoldDB" id="A0A4P8YNS0"/>
<organism evidence="2 3">
    <name type="scientific">Jejubacter calystegiae</name>
    <dbReference type="NCBI Taxonomy" id="2579935"/>
    <lineage>
        <taxon>Bacteria</taxon>
        <taxon>Pseudomonadati</taxon>
        <taxon>Pseudomonadota</taxon>
        <taxon>Gammaproteobacteria</taxon>
        <taxon>Enterobacterales</taxon>
        <taxon>Enterobacteriaceae</taxon>
        <taxon>Jejubacter</taxon>
    </lineage>
</organism>
<proteinExistence type="predicted"/>
<dbReference type="EMBL" id="CP040428">
    <property type="protein sequence ID" value="QCT22519.1"/>
    <property type="molecule type" value="Genomic_DNA"/>
</dbReference>
<sequence length="143" mass="15995">MSTLRQPYRELSAEVNKQMVAALMALEKGPLDGRLIELVFLRVSQINGCAYCLEMHSNALRKRGEDQARLDALAGWRVSQRFSEKEQAALAWAEAVTHIAESGAGDEVYHPLEQHFSPQEISDLTHAIALMNAFNRLAVGMRM</sequence>
<evidence type="ECO:0000259" key="1">
    <source>
        <dbReference type="Pfam" id="PF02627"/>
    </source>
</evidence>
<dbReference type="KEGG" id="izh:FEM41_24220"/>
<dbReference type="SUPFAM" id="SSF69118">
    <property type="entry name" value="AhpD-like"/>
    <property type="match status" value="1"/>
</dbReference>
<dbReference type="InterPro" id="IPR029032">
    <property type="entry name" value="AhpD-like"/>
</dbReference>
<dbReference type="RefSeq" id="WP_138099027.1">
    <property type="nucleotide sequence ID" value="NZ_CP040428.1"/>
</dbReference>
<dbReference type="NCBIfam" id="TIGR00778">
    <property type="entry name" value="ahpD_dom"/>
    <property type="match status" value="1"/>
</dbReference>
<dbReference type="Gene3D" id="1.20.1290.10">
    <property type="entry name" value="AhpD-like"/>
    <property type="match status" value="1"/>
</dbReference>
<dbReference type="PANTHER" id="PTHR34846:SF10">
    <property type="entry name" value="CYTOPLASMIC PROTEIN"/>
    <property type="match status" value="1"/>
</dbReference>
<evidence type="ECO:0000313" key="3">
    <source>
        <dbReference type="Proteomes" id="UP000302163"/>
    </source>
</evidence>
<keyword evidence="3" id="KW-1185">Reference proteome</keyword>
<reference evidence="2 3" key="1">
    <citation type="submission" date="2019-05" db="EMBL/GenBank/DDBJ databases">
        <title>Complete genome sequence of Izhakiella calystegiae KSNA2, an endophyte isolated from beach morning glory (Calystegia soldanella).</title>
        <authorList>
            <person name="Jiang L."/>
            <person name="Jeong J.C."/>
            <person name="Kim C.Y."/>
            <person name="Kim D.H."/>
            <person name="Kim S.W."/>
            <person name="Lee j."/>
        </authorList>
    </citation>
    <scope>NUCLEOTIDE SEQUENCE [LARGE SCALE GENOMIC DNA]</scope>
    <source>
        <strain evidence="2 3">KSNA2</strain>
    </source>
</reference>